<organism evidence="4 6">
    <name type="scientific">Candidatus Methanofastidiosum methylothiophilum</name>
    <dbReference type="NCBI Taxonomy" id="1705564"/>
    <lineage>
        <taxon>Archaea</taxon>
        <taxon>Methanobacteriati</taxon>
        <taxon>Methanobacteriota</taxon>
        <taxon>Stenosarchaea group</taxon>
        <taxon>Candidatus Methanofastidiosia</taxon>
        <taxon>Candidatus Methanofastidiosales</taxon>
        <taxon>Candidatus Methanofastidiosaceae</taxon>
        <taxon>Candidatus Methanofastidiosum</taxon>
    </lineage>
</organism>
<evidence type="ECO:0000313" key="3">
    <source>
        <dbReference type="EMBL" id="KYC45586.1"/>
    </source>
</evidence>
<dbReference type="InterPro" id="IPR019734">
    <property type="entry name" value="TPR_rpt"/>
</dbReference>
<proteinExistence type="predicted"/>
<accession>A0A150ISQ3</accession>
<accession>A0A150IKN3</accession>
<dbReference type="SMART" id="SM00028">
    <property type="entry name" value="TPR"/>
    <property type="match status" value="4"/>
</dbReference>
<evidence type="ECO:0000313" key="7">
    <source>
        <dbReference type="Proteomes" id="UP000092401"/>
    </source>
</evidence>
<dbReference type="EMBL" id="LNGE01000015">
    <property type="protein sequence ID" value="KYC45586.1"/>
    <property type="molecule type" value="Genomic_DNA"/>
</dbReference>
<dbReference type="Gene3D" id="1.25.40.10">
    <property type="entry name" value="Tetratricopeptide repeat domain"/>
    <property type="match status" value="1"/>
</dbReference>
<accession>A0A150IZ80</accession>
<reference evidence="6 7" key="1">
    <citation type="journal article" date="2016" name="ISME J.">
        <title>Chasing the elusive Euryarchaeota class WSA2: genomes reveal a uniquely fastidious methyl-reducing methanogen.</title>
        <authorList>
            <person name="Nobu M.K."/>
            <person name="Narihiro T."/>
            <person name="Kuroda K."/>
            <person name="Mei R."/>
            <person name="Liu W.T."/>
        </authorList>
    </citation>
    <scope>NUCLEOTIDE SEQUENCE [LARGE SCALE GENOMIC DNA]</scope>
    <source>
        <strain evidence="3">B03fssc0709_Meth_Bin005</strain>
        <strain evidence="4">B15fssc0709_Meth_Bin003</strain>
        <strain evidence="5">BMIXfssc0709_Meth_Bin006</strain>
    </source>
</reference>
<dbReference type="Proteomes" id="UP000092401">
    <property type="component" value="Unassembled WGS sequence"/>
</dbReference>
<dbReference type="Proteomes" id="UP000091929">
    <property type="component" value="Unassembled WGS sequence"/>
</dbReference>
<dbReference type="PROSITE" id="PS50005">
    <property type="entry name" value="TPR"/>
    <property type="match status" value="1"/>
</dbReference>
<comment type="caution">
    <text evidence="4">The sequence shown here is derived from an EMBL/GenBank/DDBJ whole genome shotgun (WGS) entry which is preliminary data.</text>
</comment>
<dbReference type="SUPFAM" id="SSF69318">
    <property type="entry name" value="Integrin alpha N-terminal domain"/>
    <property type="match status" value="1"/>
</dbReference>
<dbReference type="EMBL" id="LNGF01000018">
    <property type="protein sequence ID" value="KYC47694.1"/>
    <property type="molecule type" value="Genomic_DNA"/>
</dbReference>
<dbReference type="InterPro" id="IPR028994">
    <property type="entry name" value="Integrin_alpha_N"/>
</dbReference>
<evidence type="ECO:0000313" key="6">
    <source>
        <dbReference type="Proteomes" id="UP000091929"/>
    </source>
</evidence>
<keyword evidence="1" id="KW-0802">TPR repeat</keyword>
<name>A0A150ISQ3_9EURY</name>
<evidence type="ECO:0000313" key="4">
    <source>
        <dbReference type="EMBL" id="KYC47694.1"/>
    </source>
</evidence>
<dbReference type="Proteomes" id="UP000092403">
    <property type="component" value="Unassembled WGS sequence"/>
</dbReference>
<evidence type="ECO:0000256" key="1">
    <source>
        <dbReference type="PROSITE-ProRule" id="PRU00339"/>
    </source>
</evidence>
<dbReference type="SUPFAM" id="SSF48452">
    <property type="entry name" value="TPR-like"/>
    <property type="match status" value="1"/>
</dbReference>
<protein>
    <submittedName>
        <fullName evidence="4">Tetratricopeptide repeat protein</fullName>
    </submittedName>
</protein>
<dbReference type="EMBL" id="LNJC01000016">
    <property type="protein sequence ID" value="KYC50300.1"/>
    <property type="molecule type" value="Genomic_DNA"/>
</dbReference>
<dbReference type="InterPro" id="IPR015943">
    <property type="entry name" value="WD40/YVTN_repeat-like_dom_sf"/>
</dbReference>
<sequence length="703" mass="79391">MNMAKIKFLNIQKSKIIPLFFIMLIMLSVISANQISLKFTNKPKGDMIMSMRLIDHSQDSVGKLLVTTGFKRGEPYENGYIYLFNYNGEIIWNKEIGNVDSTMPSIRDSLLSPPPVNSSKFYPKDAYGIDFNGNGQKDILLLTESHFYILNEQGMAKKYFKSVPVSEIKWGDIFGDGKEVALIAGVNASMISYNGYDYEFTTIAKPLKPLNSITSANLDSDIEREIITGGSNVTGEGNISVHDYNASTSTWSMTHTYSTGAGMDIKKVIAINLDNGSEYQVGDEKIEILALSEKYVYCFHTKEPNILNLLWSYPIKQGSDLIVANIMGDGNLEIIAAGEKVYVLDKTGTRLWESNLGKAISNVHSSDLNEDGYGEIVAGSSVTYRSNKAYGEIFLLDGSGQLLWKSTENHMTEYVVIKDMDHNGTLDLVLANYSNVISGYENMMAANKADMYFSQAMNAYNKENYRDALVYFKIAREEYRKEKNTNKILEIDDYIQKCELFLNTSSSYDMGLYFFNMGEYQKSILYFEESKKASLNKKDFDAALKSEEMIDKATKYVEAQNYINEANNYMSEQNYDKAYSVYNNALSIYQKLGDNQKITSIQNNMLKIDNYKKALDYFEMGKKYFSSSEYQNARSYFQKASAEFNNLGDVGKVAACEDYISKCNQLIESSKGMSSVNNVLLYGGILIGFLLLIVLLLFFLLLK</sequence>
<keyword evidence="2" id="KW-0812">Transmembrane</keyword>
<evidence type="ECO:0000313" key="5">
    <source>
        <dbReference type="EMBL" id="KYC50300.1"/>
    </source>
</evidence>
<dbReference type="Gene3D" id="2.130.10.10">
    <property type="entry name" value="YVTN repeat-like/Quinoprotein amine dehydrogenase"/>
    <property type="match status" value="1"/>
</dbReference>
<keyword evidence="2" id="KW-1133">Transmembrane helix</keyword>
<keyword evidence="2" id="KW-0472">Membrane</keyword>
<feature type="repeat" description="TPR" evidence="1">
    <location>
        <begin position="559"/>
        <end position="592"/>
    </location>
</feature>
<feature type="transmembrane region" description="Helical" evidence="2">
    <location>
        <begin position="679"/>
        <end position="702"/>
    </location>
</feature>
<dbReference type="InterPro" id="IPR011990">
    <property type="entry name" value="TPR-like_helical_dom_sf"/>
</dbReference>
<evidence type="ECO:0000256" key="2">
    <source>
        <dbReference type="SAM" id="Phobius"/>
    </source>
</evidence>
<dbReference type="AlphaFoldDB" id="A0A150ISQ3"/>
<gene>
    <name evidence="3" type="ORF">APG10_00732</name>
    <name evidence="4" type="ORF">APG11_00940</name>
    <name evidence="5" type="ORF">APG12_00918</name>
</gene>